<evidence type="ECO:0000256" key="1">
    <source>
        <dbReference type="ARBA" id="ARBA00004141"/>
    </source>
</evidence>
<feature type="compositionally biased region" description="Low complexity" evidence="8">
    <location>
        <begin position="79"/>
        <end position="88"/>
    </location>
</feature>
<keyword evidence="6 9" id="KW-0472">Membrane</keyword>
<evidence type="ECO:0000259" key="10">
    <source>
        <dbReference type="Pfam" id="PF00924"/>
    </source>
</evidence>
<dbReference type="PANTHER" id="PTHR31618">
    <property type="entry name" value="MECHANOSENSITIVE ION CHANNEL PROTEIN 5"/>
    <property type="match status" value="1"/>
</dbReference>
<feature type="compositionally biased region" description="Basic residues" evidence="8">
    <location>
        <begin position="1"/>
        <end position="11"/>
    </location>
</feature>
<keyword evidence="3 9" id="KW-0812">Transmembrane</keyword>
<dbReference type="SUPFAM" id="SSF50182">
    <property type="entry name" value="Sm-like ribonucleoproteins"/>
    <property type="match status" value="1"/>
</dbReference>
<sequence>LRKSPKSCRSHHTNEHQNPEEEEEEKQGLLHHQDVSQMAQSSDSHDRKEEVVVKIDDSDNVCGKATRNASLSPAENLRSLSTGSSSKSKVAFEQVLHEAVHQRSKDLSSGQDRDRPSFASFRQNSWRSVVHKAKSRLMDPPEEQYRRPTSFDGADTTEGDREEEDGIEDVPDEYRKTQFSKLTILQWLSLVALLGSLVCILSIPAIKRQTLWDLPLWKWDILLLALICGRRHNFLLRKRVLYFVCGLRRPVQNCLWLGLVLLVWHFLLNDKIEGETESKILPYGTRILVCFLIGALIWLLKTLLVKIVASSFHVNTFFDRIQEALFNQYVIETLSGPPLFERNSTIEAAATSEAQQLNNSVSTTSAPGDLKSPLLAKIGSKMESRKLQKCSTVGRRPKLCRAQTNRKDEEIPVDHLQKLNRKNVSAWNMRRMINIVSHGALSTLDEQILGSDIKDDTSLHIRSECQAKEAAKKIFHKVAKPGNACIFLDDIMRFLDKEEAWRTISLFGAACENDGITKTALNNWLMVVEEMNILTTVFLRYDNQKIIYPNSVLATKPIANFYRSPDMGECYDRITIDFAIHISTPMDKIAIMKDKIKGFVEGNNHHWHPGAMVVVKDVEDMNRINMSLWVTHRMNHQDMGETWARRTVLVEELINAFREPDIQFRMLPIDVNVRNMPPLASDRFPSNWTTCG</sequence>
<keyword evidence="5" id="KW-0406">Ion transport</keyword>
<dbReference type="AlphaFoldDB" id="A0A9Q0F165"/>
<evidence type="ECO:0000313" key="12">
    <source>
        <dbReference type="Proteomes" id="UP001141552"/>
    </source>
</evidence>
<feature type="compositionally biased region" description="Basic and acidic residues" evidence="8">
    <location>
        <begin position="43"/>
        <end position="57"/>
    </location>
</feature>
<reference evidence="11" key="2">
    <citation type="journal article" date="2023" name="Plants (Basel)">
        <title>Annotation of the Turnera subulata (Passifloraceae) Draft Genome Reveals the S-Locus Evolved after the Divergence of Turneroideae from Passifloroideae in a Stepwise Manner.</title>
        <authorList>
            <person name="Henning P.M."/>
            <person name="Roalson E.H."/>
            <person name="Mir W."/>
            <person name="McCubbin A.G."/>
            <person name="Shore J.S."/>
        </authorList>
    </citation>
    <scope>NUCLEOTIDE SEQUENCE</scope>
    <source>
        <strain evidence="11">F60SS</strain>
    </source>
</reference>
<feature type="region of interest" description="Disordered" evidence="8">
    <location>
        <begin position="1"/>
        <end position="90"/>
    </location>
</feature>
<reference evidence="11" key="1">
    <citation type="submission" date="2022-02" db="EMBL/GenBank/DDBJ databases">
        <authorList>
            <person name="Henning P.M."/>
            <person name="McCubbin A.G."/>
            <person name="Shore J.S."/>
        </authorList>
    </citation>
    <scope>NUCLEOTIDE SEQUENCE</scope>
    <source>
        <strain evidence="11">F60SS</strain>
        <tissue evidence="11">Leaves</tissue>
    </source>
</reference>
<dbReference type="GO" id="GO:0005886">
    <property type="term" value="C:plasma membrane"/>
    <property type="evidence" value="ECO:0007669"/>
    <property type="project" value="TreeGrafter"/>
</dbReference>
<feature type="transmembrane region" description="Helical" evidence="9">
    <location>
        <begin position="184"/>
        <end position="206"/>
    </location>
</feature>
<name>A0A9Q0F165_9ROSI</name>
<keyword evidence="5" id="KW-0813">Transport</keyword>
<dbReference type="GO" id="GO:0006820">
    <property type="term" value="P:monoatomic anion transport"/>
    <property type="evidence" value="ECO:0007669"/>
    <property type="project" value="TreeGrafter"/>
</dbReference>
<protein>
    <recommendedName>
        <fullName evidence="10">Mechanosensitive ion channel MscS domain-containing protein</fullName>
    </recommendedName>
</protein>
<evidence type="ECO:0000256" key="3">
    <source>
        <dbReference type="ARBA" id="ARBA00022692"/>
    </source>
</evidence>
<accession>A0A9Q0F165</accession>
<dbReference type="Gene3D" id="2.30.30.60">
    <property type="match status" value="1"/>
</dbReference>
<comment type="subcellular location">
    <subcellularLocation>
        <location evidence="1">Membrane</location>
        <topology evidence="1">Multi-pass membrane protein</topology>
    </subcellularLocation>
</comment>
<feature type="non-terminal residue" evidence="11">
    <location>
        <position position="1"/>
    </location>
</feature>
<evidence type="ECO:0000256" key="5">
    <source>
        <dbReference type="ARBA" id="ARBA00023065"/>
    </source>
</evidence>
<dbReference type="InterPro" id="IPR006685">
    <property type="entry name" value="MscS_channel_2nd"/>
</dbReference>
<evidence type="ECO:0000256" key="8">
    <source>
        <dbReference type="SAM" id="MobiDB-lite"/>
    </source>
</evidence>
<feature type="compositionally biased region" description="Acidic residues" evidence="8">
    <location>
        <begin position="155"/>
        <end position="168"/>
    </location>
</feature>
<keyword evidence="7" id="KW-0407">Ion channel</keyword>
<dbReference type="InterPro" id="IPR016688">
    <property type="entry name" value="MscS-like_plants/fungi"/>
</dbReference>
<dbReference type="PANTHER" id="PTHR31618:SF8">
    <property type="entry name" value="MECHANOSENSITIVE ION CHANNEL PROTEIN"/>
    <property type="match status" value="1"/>
</dbReference>
<dbReference type="EMBL" id="JAKUCV010007513">
    <property type="protein sequence ID" value="KAJ4823135.1"/>
    <property type="molecule type" value="Genomic_DNA"/>
</dbReference>
<gene>
    <name evidence="11" type="ORF">Tsubulata_043135</name>
</gene>
<comment type="similarity">
    <text evidence="2">Belongs to the MscS (TC 1.A.23) family.</text>
</comment>
<proteinExistence type="inferred from homology"/>
<feature type="transmembrane region" description="Helical" evidence="9">
    <location>
        <begin position="280"/>
        <end position="300"/>
    </location>
</feature>
<evidence type="ECO:0000256" key="4">
    <source>
        <dbReference type="ARBA" id="ARBA00022989"/>
    </source>
</evidence>
<evidence type="ECO:0000256" key="7">
    <source>
        <dbReference type="ARBA" id="ARBA00023303"/>
    </source>
</evidence>
<feature type="transmembrane region" description="Helical" evidence="9">
    <location>
        <begin position="250"/>
        <end position="268"/>
    </location>
</feature>
<dbReference type="Pfam" id="PF00924">
    <property type="entry name" value="MS_channel_2nd"/>
    <property type="match status" value="1"/>
</dbReference>
<feature type="domain" description="Mechanosensitive ion channel MscS" evidence="10">
    <location>
        <begin position="528"/>
        <end position="561"/>
    </location>
</feature>
<dbReference type="Proteomes" id="UP001141552">
    <property type="component" value="Unassembled WGS sequence"/>
</dbReference>
<dbReference type="InterPro" id="IPR023408">
    <property type="entry name" value="MscS_beta-dom_sf"/>
</dbReference>
<keyword evidence="4 9" id="KW-1133">Transmembrane helix</keyword>
<feature type="non-terminal residue" evidence="11">
    <location>
        <position position="692"/>
    </location>
</feature>
<evidence type="ECO:0000256" key="9">
    <source>
        <dbReference type="SAM" id="Phobius"/>
    </source>
</evidence>
<dbReference type="GO" id="GO:0008381">
    <property type="term" value="F:mechanosensitive monoatomic ion channel activity"/>
    <property type="evidence" value="ECO:0007669"/>
    <property type="project" value="TreeGrafter"/>
</dbReference>
<evidence type="ECO:0000256" key="6">
    <source>
        <dbReference type="ARBA" id="ARBA00023136"/>
    </source>
</evidence>
<evidence type="ECO:0000256" key="2">
    <source>
        <dbReference type="ARBA" id="ARBA00008017"/>
    </source>
</evidence>
<comment type="caution">
    <text evidence="11">The sequence shown here is derived from an EMBL/GenBank/DDBJ whole genome shotgun (WGS) entry which is preliminary data.</text>
</comment>
<organism evidence="11 12">
    <name type="scientific">Turnera subulata</name>
    <dbReference type="NCBI Taxonomy" id="218843"/>
    <lineage>
        <taxon>Eukaryota</taxon>
        <taxon>Viridiplantae</taxon>
        <taxon>Streptophyta</taxon>
        <taxon>Embryophyta</taxon>
        <taxon>Tracheophyta</taxon>
        <taxon>Spermatophyta</taxon>
        <taxon>Magnoliopsida</taxon>
        <taxon>eudicotyledons</taxon>
        <taxon>Gunneridae</taxon>
        <taxon>Pentapetalae</taxon>
        <taxon>rosids</taxon>
        <taxon>fabids</taxon>
        <taxon>Malpighiales</taxon>
        <taxon>Passifloraceae</taxon>
        <taxon>Turnera</taxon>
    </lineage>
</organism>
<dbReference type="PIRSF" id="PIRSF017209">
    <property type="entry name" value="Memb_At2g17000_prd"/>
    <property type="match status" value="1"/>
</dbReference>
<evidence type="ECO:0000313" key="11">
    <source>
        <dbReference type="EMBL" id="KAJ4823135.1"/>
    </source>
</evidence>
<dbReference type="InterPro" id="IPR010920">
    <property type="entry name" value="LSM_dom_sf"/>
</dbReference>
<feature type="compositionally biased region" description="Basic and acidic residues" evidence="8">
    <location>
        <begin position="136"/>
        <end position="146"/>
    </location>
</feature>
<feature type="region of interest" description="Disordered" evidence="8">
    <location>
        <begin position="132"/>
        <end position="168"/>
    </location>
</feature>
<dbReference type="OrthoDB" id="544685at2759"/>
<keyword evidence="12" id="KW-1185">Reference proteome</keyword>